<feature type="domain" description="DUF6596" evidence="3">
    <location>
        <begin position="193"/>
        <end position="294"/>
    </location>
</feature>
<dbReference type="NCBIfam" id="TIGR02937">
    <property type="entry name" value="sigma70-ECF"/>
    <property type="match status" value="1"/>
</dbReference>
<dbReference type="InterPro" id="IPR013325">
    <property type="entry name" value="RNA_pol_sigma_r2"/>
</dbReference>
<dbReference type="RefSeq" id="WP_147437289.1">
    <property type="nucleotide sequence ID" value="NZ_REFC01000015.1"/>
</dbReference>
<dbReference type="InterPro" id="IPR014284">
    <property type="entry name" value="RNA_pol_sigma-70_dom"/>
</dbReference>
<dbReference type="Proteomes" id="UP000271339">
    <property type="component" value="Unassembled WGS sequence"/>
</dbReference>
<keyword evidence="5" id="KW-1185">Reference proteome</keyword>
<evidence type="ECO:0000313" key="4">
    <source>
        <dbReference type="EMBL" id="RMA57048.1"/>
    </source>
</evidence>
<dbReference type="PANTHER" id="PTHR47756">
    <property type="entry name" value="BLL6612 PROTEIN-RELATED"/>
    <property type="match status" value="1"/>
</dbReference>
<dbReference type="AlphaFoldDB" id="A0A3L9YGN7"/>
<dbReference type="GO" id="GO:0016987">
    <property type="term" value="F:sigma factor activity"/>
    <property type="evidence" value="ECO:0007669"/>
    <property type="project" value="UniProtKB-KW"/>
</dbReference>
<dbReference type="Pfam" id="PF04542">
    <property type="entry name" value="Sigma70_r2"/>
    <property type="match status" value="1"/>
</dbReference>
<keyword evidence="1" id="KW-0804">Transcription</keyword>
<accession>A0A3L9YGN7</accession>
<evidence type="ECO:0000313" key="5">
    <source>
        <dbReference type="Proteomes" id="UP000271339"/>
    </source>
</evidence>
<dbReference type="InterPro" id="IPR007627">
    <property type="entry name" value="RNA_pol_sigma70_r2"/>
</dbReference>
<reference evidence="4 5" key="1">
    <citation type="submission" date="2018-10" db="EMBL/GenBank/DDBJ databases">
        <title>Genomic Encyclopedia of Archaeal and Bacterial Type Strains, Phase II (KMG-II): from individual species to whole genera.</title>
        <authorList>
            <person name="Goeker M."/>
        </authorList>
    </citation>
    <scope>NUCLEOTIDE SEQUENCE [LARGE SCALE GENOMIC DNA]</scope>
    <source>
        <strain evidence="4 5">DSM 23424</strain>
    </source>
</reference>
<evidence type="ECO:0000256" key="1">
    <source>
        <dbReference type="RuleBase" id="RU000716"/>
    </source>
</evidence>
<protein>
    <recommendedName>
        <fullName evidence="1">RNA polymerase sigma factor</fullName>
    </recommendedName>
</protein>
<feature type="domain" description="RNA polymerase sigma-70 region 2" evidence="2">
    <location>
        <begin position="14"/>
        <end position="83"/>
    </location>
</feature>
<dbReference type="GO" id="GO:0006352">
    <property type="term" value="P:DNA-templated transcription initiation"/>
    <property type="evidence" value="ECO:0007669"/>
    <property type="project" value="InterPro"/>
</dbReference>
<dbReference type="SUPFAM" id="SSF88946">
    <property type="entry name" value="Sigma2 domain of RNA polymerase sigma factors"/>
    <property type="match status" value="1"/>
</dbReference>
<evidence type="ECO:0000259" key="2">
    <source>
        <dbReference type="Pfam" id="PF04542"/>
    </source>
</evidence>
<organism evidence="4 5">
    <name type="scientific">Ulvibacter antarcticus</name>
    <dbReference type="NCBI Taxonomy" id="442714"/>
    <lineage>
        <taxon>Bacteria</taxon>
        <taxon>Pseudomonadati</taxon>
        <taxon>Bacteroidota</taxon>
        <taxon>Flavobacteriia</taxon>
        <taxon>Flavobacteriales</taxon>
        <taxon>Flavobacteriaceae</taxon>
        <taxon>Ulvibacter</taxon>
    </lineage>
</organism>
<comment type="caution">
    <text evidence="4">The sequence shown here is derived from an EMBL/GenBank/DDBJ whole genome shotgun (WGS) entry which is preliminary data.</text>
</comment>
<dbReference type="InterPro" id="IPR013324">
    <property type="entry name" value="RNA_pol_sigma_r3/r4-like"/>
</dbReference>
<dbReference type="GO" id="GO:0003677">
    <property type="term" value="F:DNA binding"/>
    <property type="evidence" value="ECO:0007669"/>
    <property type="project" value="UniProtKB-KW"/>
</dbReference>
<dbReference type="Gene3D" id="1.10.1740.10">
    <property type="match status" value="1"/>
</dbReference>
<dbReference type="EMBL" id="REFC01000015">
    <property type="protein sequence ID" value="RMA57048.1"/>
    <property type="molecule type" value="Genomic_DNA"/>
</dbReference>
<dbReference type="Pfam" id="PF20239">
    <property type="entry name" value="DUF6596"/>
    <property type="match status" value="1"/>
</dbReference>
<keyword evidence="1" id="KW-0238">DNA-binding</keyword>
<dbReference type="PANTHER" id="PTHR47756:SF2">
    <property type="entry name" value="BLL6612 PROTEIN"/>
    <property type="match status" value="1"/>
</dbReference>
<dbReference type="InterPro" id="IPR046531">
    <property type="entry name" value="DUF6596"/>
</dbReference>
<comment type="similarity">
    <text evidence="1">Belongs to the sigma-70 factor family. ECF subfamily.</text>
</comment>
<dbReference type="PROSITE" id="PS01063">
    <property type="entry name" value="SIGMA70_ECF"/>
    <property type="match status" value="1"/>
</dbReference>
<evidence type="ECO:0000259" key="3">
    <source>
        <dbReference type="Pfam" id="PF20239"/>
    </source>
</evidence>
<dbReference type="OrthoDB" id="9780299at2"/>
<dbReference type="InterPro" id="IPR000838">
    <property type="entry name" value="RNA_pol_sigma70_ECF_CS"/>
</dbReference>
<name>A0A3L9YGN7_9FLAO</name>
<gene>
    <name evidence="4" type="ORF">BXY75_2929</name>
</gene>
<proteinExistence type="inferred from homology"/>
<keyword evidence="1" id="KW-0805">Transcription regulation</keyword>
<keyword evidence="1" id="KW-0731">Sigma factor</keyword>
<dbReference type="SUPFAM" id="SSF88659">
    <property type="entry name" value="Sigma3 and sigma4 domains of RNA polymerase sigma factors"/>
    <property type="match status" value="1"/>
</dbReference>
<sequence>MKDQQSIDQTLNHLFRHESGKMVSVLVKIFGTENFELAEDVVQDALVKALETWKYKGMPDNPRAWLYRVARNKAIDTIRKHKHTNLIDFSTSEKQLLSSEYTLSTTMDTFWQEPNIQDDFLGMMFACCHPEISKENQITFILKSLCGFSTKEVARSFLTSEDTISKRLYRTKEYFRKNKISPVIPSEEEISGRTATVLSSIYLLFNEGYNATHSEEIIRKDLIEQALHLCKSLLDNKKTNSPEANALMALMCFHTSRSESRVNLNGDLILLQDQDRKSWNNELIEAGRDYLFKAGLGTTYSAYHFEAGIAYQHCIAKTYEDTNWNAILTNYDLLLAIADDPIVALNRCLVILESAGPEPALEAIENLENEPILLNYHLYHASLGKIHEKSGNKNKAVACYKKAMTLTQSKHEKQFFAQKISTI</sequence>